<dbReference type="EMBL" id="AAYA01000005">
    <property type="protein sequence ID" value="EBA08639.1"/>
    <property type="molecule type" value="Genomic_DNA"/>
</dbReference>
<evidence type="ECO:0000256" key="2">
    <source>
        <dbReference type="ARBA" id="ARBA00023125"/>
    </source>
</evidence>
<dbReference type="CDD" id="cd00090">
    <property type="entry name" value="HTH_ARSR"/>
    <property type="match status" value="1"/>
</dbReference>
<gene>
    <name evidence="5" type="ORF">SSE37_17543</name>
</gene>
<dbReference type="GO" id="GO:0043200">
    <property type="term" value="P:response to amino acid"/>
    <property type="evidence" value="ECO:0007669"/>
    <property type="project" value="TreeGrafter"/>
</dbReference>
<reference evidence="5 6" key="1">
    <citation type="submission" date="2006-06" db="EMBL/GenBank/DDBJ databases">
        <authorList>
            <person name="Moran M.A."/>
            <person name="Ferriera S."/>
            <person name="Johnson J."/>
            <person name="Kravitz S."/>
            <person name="Beeson K."/>
            <person name="Sutton G."/>
            <person name="Rogers Y.-H."/>
            <person name="Friedman R."/>
            <person name="Frazier M."/>
            <person name="Venter J.C."/>
        </authorList>
    </citation>
    <scope>NUCLEOTIDE SEQUENCE [LARGE SCALE GENOMIC DNA]</scope>
    <source>
        <strain evidence="5 6">E-37</strain>
    </source>
</reference>
<dbReference type="GO" id="GO:0005829">
    <property type="term" value="C:cytosol"/>
    <property type="evidence" value="ECO:0007669"/>
    <property type="project" value="TreeGrafter"/>
</dbReference>
<dbReference type="InterPro" id="IPR011991">
    <property type="entry name" value="ArsR-like_HTH"/>
</dbReference>
<dbReference type="PROSITE" id="PS00519">
    <property type="entry name" value="HTH_ASNC_1"/>
    <property type="match status" value="1"/>
</dbReference>
<dbReference type="RefSeq" id="WP_005858678.1">
    <property type="nucleotide sequence ID" value="NZ_AAYA01000005.1"/>
</dbReference>
<feature type="domain" description="HTH asnC-type" evidence="4">
    <location>
        <begin position="11"/>
        <end position="72"/>
    </location>
</feature>
<dbReference type="GO" id="GO:0043565">
    <property type="term" value="F:sequence-specific DNA binding"/>
    <property type="evidence" value="ECO:0007669"/>
    <property type="project" value="InterPro"/>
</dbReference>
<evidence type="ECO:0000256" key="3">
    <source>
        <dbReference type="ARBA" id="ARBA00023163"/>
    </source>
</evidence>
<dbReference type="eggNOG" id="COG1522">
    <property type="taxonomic scope" value="Bacteria"/>
</dbReference>
<sequence>MVASTAVRHDVDAIDRRILAELQRDARMSIQDLSSRVGLSASPCARRVRNLEQSGLIRGYTVVIDEPLMGFPISVFVSVKLDHQIDDRLRSFELAVRKFPEVTDCWLMTGDRDYLLRIAVSDLIEFEHFLTGKLTKVEGVASLESSIPIRRVKENSARLE</sequence>
<dbReference type="Proteomes" id="UP000005713">
    <property type="component" value="Unassembled WGS sequence"/>
</dbReference>
<dbReference type="InterPro" id="IPR036388">
    <property type="entry name" value="WH-like_DNA-bd_sf"/>
</dbReference>
<keyword evidence="1" id="KW-0805">Transcription regulation</keyword>
<dbReference type="InterPro" id="IPR000485">
    <property type="entry name" value="AsnC-type_HTH_dom"/>
</dbReference>
<protein>
    <submittedName>
        <fullName evidence="5">Transcriptional regulator, AsnC family protein</fullName>
    </submittedName>
</protein>
<dbReference type="InterPro" id="IPR019885">
    <property type="entry name" value="Tscrpt_reg_HTH_AsnC-type_CS"/>
</dbReference>
<dbReference type="Pfam" id="PF01037">
    <property type="entry name" value="AsnC_trans_reg"/>
    <property type="match status" value="1"/>
</dbReference>
<dbReference type="InterPro" id="IPR019887">
    <property type="entry name" value="Tscrpt_reg_AsnC/Lrp_C"/>
</dbReference>
<evidence type="ECO:0000256" key="1">
    <source>
        <dbReference type="ARBA" id="ARBA00023015"/>
    </source>
</evidence>
<keyword evidence="3" id="KW-0804">Transcription</keyword>
<dbReference type="AlphaFoldDB" id="A3K380"/>
<evidence type="ECO:0000259" key="4">
    <source>
        <dbReference type="PROSITE" id="PS50956"/>
    </source>
</evidence>
<evidence type="ECO:0000313" key="6">
    <source>
        <dbReference type="Proteomes" id="UP000005713"/>
    </source>
</evidence>
<dbReference type="InterPro" id="IPR019888">
    <property type="entry name" value="Tscrpt_reg_AsnC-like"/>
</dbReference>
<dbReference type="InterPro" id="IPR011008">
    <property type="entry name" value="Dimeric_a/b-barrel"/>
</dbReference>
<dbReference type="PROSITE" id="PS50956">
    <property type="entry name" value="HTH_ASNC_2"/>
    <property type="match status" value="1"/>
</dbReference>
<proteinExistence type="predicted"/>
<dbReference type="SUPFAM" id="SSF46785">
    <property type="entry name" value="Winged helix' DNA-binding domain"/>
    <property type="match status" value="1"/>
</dbReference>
<dbReference type="SMART" id="SM00344">
    <property type="entry name" value="HTH_ASNC"/>
    <property type="match status" value="1"/>
</dbReference>
<organism evidence="5 6">
    <name type="scientific">Sagittula stellata (strain ATCC 700073 / DSM 11524 / E-37)</name>
    <dbReference type="NCBI Taxonomy" id="388399"/>
    <lineage>
        <taxon>Bacteria</taxon>
        <taxon>Pseudomonadati</taxon>
        <taxon>Pseudomonadota</taxon>
        <taxon>Alphaproteobacteria</taxon>
        <taxon>Rhodobacterales</taxon>
        <taxon>Roseobacteraceae</taxon>
        <taxon>Sagittula</taxon>
    </lineage>
</organism>
<dbReference type="GO" id="GO:0006355">
    <property type="term" value="P:regulation of DNA-templated transcription"/>
    <property type="evidence" value="ECO:0007669"/>
    <property type="project" value="UniProtKB-ARBA"/>
</dbReference>
<dbReference type="SUPFAM" id="SSF54909">
    <property type="entry name" value="Dimeric alpha+beta barrel"/>
    <property type="match status" value="1"/>
</dbReference>
<comment type="caution">
    <text evidence="5">The sequence shown here is derived from an EMBL/GenBank/DDBJ whole genome shotgun (WGS) entry which is preliminary data.</text>
</comment>
<keyword evidence="6" id="KW-1185">Reference proteome</keyword>
<dbReference type="PANTHER" id="PTHR30154">
    <property type="entry name" value="LEUCINE-RESPONSIVE REGULATORY PROTEIN"/>
    <property type="match status" value="1"/>
</dbReference>
<dbReference type="InterPro" id="IPR036390">
    <property type="entry name" value="WH_DNA-bd_sf"/>
</dbReference>
<dbReference type="Gene3D" id="1.10.10.10">
    <property type="entry name" value="Winged helix-like DNA-binding domain superfamily/Winged helix DNA-binding domain"/>
    <property type="match status" value="1"/>
</dbReference>
<evidence type="ECO:0000313" key="5">
    <source>
        <dbReference type="EMBL" id="EBA08639.1"/>
    </source>
</evidence>
<dbReference type="PRINTS" id="PR00033">
    <property type="entry name" value="HTHASNC"/>
</dbReference>
<keyword evidence="2" id="KW-0238">DNA-binding</keyword>
<name>A3K380_SAGS3</name>
<dbReference type="PANTHER" id="PTHR30154:SF34">
    <property type="entry name" value="TRANSCRIPTIONAL REGULATOR AZLB"/>
    <property type="match status" value="1"/>
</dbReference>
<dbReference type="Pfam" id="PF13412">
    <property type="entry name" value="HTH_24"/>
    <property type="match status" value="1"/>
</dbReference>
<dbReference type="Gene3D" id="3.30.70.920">
    <property type="match status" value="1"/>
</dbReference>
<dbReference type="FunFam" id="1.10.10.10:FF:000186">
    <property type="entry name" value="AsnC family transcriptional regulator"/>
    <property type="match status" value="1"/>
</dbReference>
<accession>A3K380</accession>